<evidence type="ECO:0000313" key="2">
    <source>
        <dbReference type="EMBL" id="KAF0916028.1"/>
    </source>
</evidence>
<organism evidence="2 3">
    <name type="scientific">Oryza meyeriana var. granulata</name>
    <dbReference type="NCBI Taxonomy" id="110450"/>
    <lineage>
        <taxon>Eukaryota</taxon>
        <taxon>Viridiplantae</taxon>
        <taxon>Streptophyta</taxon>
        <taxon>Embryophyta</taxon>
        <taxon>Tracheophyta</taxon>
        <taxon>Spermatophyta</taxon>
        <taxon>Magnoliopsida</taxon>
        <taxon>Liliopsida</taxon>
        <taxon>Poales</taxon>
        <taxon>Poaceae</taxon>
        <taxon>BOP clade</taxon>
        <taxon>Oryzoideae</taxon>
        <taxon>Oryzeae</taxon>
        <taxon>Oryzinae</taxon>
        <taxon>Oryza</taxon>
        <taxon>Oryza meyeriana</taxon>
    </lineage>
</organism>
<dbReference type="AlphaFoldDB" id="A0A6G1DTS0"/>
<dbReference type="Proteomes" id="UP000479710">
    <property type="component" value="Unassembled WGS sequence"/>
</dbReference>
<gene>
    <name evidence="2" type="ORF">E2562_000657</name>
</gene>
<accession>A0A6G1DTS0</accession>
<proteinExistence type="predicted"/>
<keyword evidence="3" id="KW-1185">Reference proteome</keyword>
<sequence length="72" mass="7616">MTEKGIASIGGGTEGPREGHFGDSAASCGHEEAEMEATVASLSPAREAHRRTRGASQLCQRHAQARTRRALN</sequence>
<name>A0A6G1DTS0_9ORYZ</name>
<feature type="region of interest" description="Disordered" evidence="1">
    <location>
        <begin position="1"/>
        <end position="72"/>
    </location>
</feature>
<dbReference type="EMBL" id="SPHZ02000005">
    <property type="protein sequence ID" value="KAF0916028.1"/>
    <property type="molecule type" value="Genomic_DNA"/>
</dbReference>
<comment type="caution">
    <text evidence="2">The sequence shown here is derived from an EMBL/GenBank/DDBJ whole genome shotgun (WGS) entry which is preliminary data.</text>
</comment>
<evidence type="ECO:0000313" key="3">
    <source>
        <dbReference type="Proteomes" id="UP000479710"/>
    </source>
</evidence>
<protein>
    <submittedName>
        <fullName evidence="2">Uncharacterized protein</fullName>
    </submittedName>
</protein>
<evidence type="ECO:0000256" key="1">
    <source>
        <dbReference type="SAM" id="MobiDB-lite"/>
    </source>
</evidence>
<feature type="compositionally biased region" description="Basic residues" evidence="1">
    <location>
        <begin position="63"/>
        <end position="72"/>
    </location>
</feature>
<reference evidence="2 3" key="1">
    <citation type="submission" date="2019-11" db="EMBL/GenBank/DDBJ databases">
        <title>Whole genome sequence of Oryza granulata.</title>
        <authorList>
            <person name="Li W."/>
        </authorList>
    </citation>
    <scope>NUCLEOTIDE SEQUENCE [LARGE SCALE GENOMIC DNA]</scope>
    <source>
        <strain evidence="3">cv. Menghai</strain>
        <tissue evidence="2">Leaf</tissue>
    </source>
</reference>